<dbReference type="SUPFAM" id="SSF53720">
    <property type="entry name" value="ALDH-like"/>
    <property type="match status" value="1"/>
</dbReference>
<dbReference type="Proteomes" id="UP001500449">
    <property type="component" value="Unassembled WGS sequence"/>
</dbReference>
<dbReference type="InterPro" id="IPR016163">
    <property type="entry name" value="Ald_DH_C"/>
</dbReference>
<feature type="domain" description="Aldehyde dehydrogenase" evidence="2">
    <location>
        <begin position="6"/>
        <end position="446"/>
    </location>
</feature>
<evidence type="ECO:0000313" key="3">
    <source>
        <dbReference type="EMBL" id="GAA1850710.1"/>
    </source>
</evidence>
<protein>
    <submittedName>
        <fullName evidence="3">Aldehyde dehydrogenase family protein</fullName>
    </submittedName>
</protein>
<accession>A0ABN2N3B1</accession>
<sequence length="457" mass="46675">MALLTSVDPYRPDEVVVERPDATPREIERAAASAARAGRAWRHTTGPERARALHAAAAALDARRDEFTALLVREVGKPVGEAAGEVRRSVDLLHYHATTAVLADGEHLPGGEPGALTYTVRRPLGAVALVTPWNFPLAIPLWKAAPALAVGNAVLLKPSTAALATATALVELLGEHVPDGTVALVAGEGDVVRALLPHVDAVSFTGSTAVGRIVVRAAAELGIPCQAEMGGSNPSVVLADADLDAAARSIAGAAMAFAGQKCTATSRIIVERAVLGGLRERLVAAVEQLGVGDPASPGTAVGPVISDAARSGALAALARSGGRVHTGGAALDDGFLLAPTLVEVDAGDALLADEVFAPVAAVVSAPDADAAFDLASATPYGLAASVYTRDLDAALRFTEQVDTGMVRVNSPTTGADYWAPFGGTKASSYGPHEQGAAAREFYTRPLTVTLGGGFRQR</sequence>
<evidence type="ECO:0000256" key="1">
    <source>
        <dbReference type="ARBA" id="ARBA00023002"/>
    </source>
</evidence>
<reference evidence="3 4" key="1">
    <citation type="journal article" date="2019" name="Int. J. Syst. Evol. Microbiol.">
        <title>The Global Catalogue of Microorganisms (GCM) 10K type strain sequencing project: providing services to taxonomists for standard genome sequencing and annotation.</title>
        <authorList>
            <consortium name="The Broad Institute Genomics Platform"/>
            <consortium name="The Broad Institute Genome Sequencing Center for Infectious Disease"/>
            <person name="Wu L."/>
            <person name="Ma J."/>
        </authorList>
    </citation>
    <scope>NUCLEOTIDE SEQUENCE [LARGE SCALE GENOMIC DNA]</scope>
    <source>
        <strain evidence="3 4">JCM 16009</strain>
    </source>
</reference>
<dbReference type="InterPro" id="IPR016161">
    <property type="entry name" value="Ald_DH/histidinol_DH"/>
</dbReference>
<dbReference type="Pfam" id="PF00171">
    <property type="entry name" value="Aldedh"/>
    <property type="match status" value="1"/>
</dbReference>
<proteinExistence type="predicted"/>
<gene>
    <name evidence="3" type="ORF">GCM10009836_33280</name>
</gene>
<organism evidence="3 4">
    <name type="scientific">Pseudonocardia ailaonensis</name>
    <dbReference type="NCBI Taxonomy" id="367279"/>
    <lineage>
        <taxon>Bacteria</taxon>
        <taxon>Bacillati</taxon>
        <taxon>Actinomycetota</taxon>
        <taxon>Actinomycetes</taxon>
        <taxon>Pseudonocardiales</taxon>
        <taxon>Pseudonocardiaceae</taxon>
        <taxon>Pseudonocardia</taxon>
    </lineage>
</organism>
<dbReference type="EMBL" id="BAAAQK010000009">
    <property type="protein sequence ID" value="GAA1850710.1"/>
    <property type="molecule type" value="Genomic_DNA"/>
</dbReference>
<comment type="caution">
    <text evidence="3">The sequence shown here is derived from an EMBL/GenBank/DDBJ whole genome shotgun (WGS) entry which is preliminary data.</text>
</comment>
<evidence type="ECO:0000313" key="4">
    <source>
        <dbReference type="Proteomes" id="UP001500449"/>
    </source>
</evidence>
<dbReference type="InterPro" id="IPR015590">
    <property type="entry name" value="Aldehyde_DH_dom"/>
</dbReference>
<dbReference type="Gene3D" id="3.40.309.10">
    <property type="entry name" value="Aldehyde Dehydrogenase, Chain A, domain 2"/>
    <property type="match status" value="1"/>
</dbReference>
<keyword evidence="4" id="KW-1185">Reference proteome</keyword>
<dbReference type="PANTHER" id="PTHR11699">
    <property type="entry name" value="ALDEHYDE DEHYDROGENASE-RELATED"/>
    <property type="match status" value="1"/>
</dbReference>
<keyword evidence="1" id="KW-0560">Oxidoreductase</keyword>
<evidence type="ECO:0000259" key="2">
    <source>
        <dbReference type="Pfam" id="PF00171"/>
    </source>
</evidence>
<name>A0ABN2N3B1_9PSEU</name>
<dbReference type="InterPro" id="IPR016162">
    <property type="entry name" value="Ald_DH_N"/>
</dbReference>
<dbReference type="Gene3D" id="3.40.605.10">
    <property type="entry name" value="Aldehyde Dehydrogenase, Chain A, domain 1"/>
    <property type="match status" value="1"/>
</dbReference>
<dbReference type="RefSeq" id="WP_344417546.1">
    <property type="nucleotide sequence ID" value="NZ_BAAAQK010000009.1"/>
</dbReference>